<dbReference type="InterPro" id="IPR000014">
    <property type="entry name" value="PAS"/>
</dbReference>
<keyword evidence="6" id="KW-0418">Kinase</keyword>
<reference evidence="11" key="1">
    <citation type="journal article" date="2019" name="Int. J. Syst. Evol. Microbiol.">
        <title>The Global Catalogue of Microorganisms (GCM) 10K type strain sequencing project: providing services to taxonomists for standard genome sequencing and annotation.</title>
        <authorList>
            <consortium name="The Broad Institute Genomics Platform"/>
            <consortium name="The Broad Institute Genome Sequencing Center for Infectious Disease"/>
            <person name="Wu L."/>
            <person name="Ma J."/>
        </authorList>
    </citation>
    <scope>NUCLEOTIDE SEQUENCE [LARGE SCALE GENOMIC DNA]</scope>
    <source>
        <strain evidence="11">KACC 13778</strain>
    </source>
</reference>
<dbReference type="InterPro" id="IPR013767">
    <property type="entry name" value="PAS_fold"/>
</dbReference>
<evidence type="ECO:0000313" key="10">
    <source>
        <dbReference type="EMBL" id="MFC5495163.1"/>
    </source>
</evidence>
<dbReference type="PROSITE" id="PS50109">
    <property type="entry name" value="HIS_KIN"/>
    <property type="match status" value="1"/>
</dbReference>
<dbReference type="Pfam" id="PF13426">
    <property type="entry name" value="PAS_9"/>
    <property type="match status" value="1"/>
</dbReference>
<dbReference type="SMART" id="SM00091">
    <property type="entry name" value="PAS"/>
    <property type="match status" value="2"/>
</dbReference>
<keyword evidence="7" id="KW-0902">Two-component regulatory system</keyword>
<evidence type="ECO:0000313" key="11">
    <source>
        <dbReference type="Proteomes" id="UP001595956"/>
    </source>
</evidence>
<dbReference type="PRINTS" id="PR00344">
    <property type="entry name" value="BCTRLSENSOR"/>
</dbReference>
<evidence type="ECO:0000256" key="4">
    <source>
        <dbReference type="ARBA" id="ARBA00022553"/>
    </source>
</evidence>
<dbReference type="InterPro" id="IPR036097">
    <property type="entry name" value="HisK_dim/P_sf"/>
</dbReference>
<dbReference type="CDD" id="cd00082">
    <property type="entry name" value="HisKA"/>
    <property type="match status" value="1"/>
</dbReference>
<name>A0ABW0N6K2_9ACTN</name>
<keyword evidence="4" id="KW-0597">Phosphoprotein</keyword>
<evidence type="ECO:0000256" key="3">
    <source>
        <dbReference type="ARBA" id="ARBA00012438"/>
    </source>
</evidence>
<dbReference type="InterPro" id="IPR005467">
    <property type="entry name" value="His_kinase_dom"/>
</dbReference>
<dbReference type="InterPro" id="IPR003594">
    <property type="entry name" value="HATPase_dom"/>
</dbReference>
<dbReference type="EC" id="2.7.13.3" evidence="3"/>
<proteinExistence type="predicted"/>
<feature type="domain" description="PAS" evidence="9">
    <location>
        <begin position="7"/>
        <end position="76"/>
    </location>
</feature>
<dbReference type="Pfam" id="PF02518">
    <property type="entry name" value="HATPase_c"/>
    <property type="match status" value="1"/>
</dbReference>
<protein>
    <recommendedName>
        <fullName evidence="3">histidine kinase</fullName>
        <ecNumber evidence="3">2.7.13.3</ecNumber>
    </recommendedName>
</protein>
<dbReference type="Pfam" id="PF00512">
    <property type="entry name" value="HisKA"/>
    <property type="match status" value="1"/>
</dbReference>
<evidence type="ECO:0000256" key="2">
    <source>
        <dbReference type="ARBA" id="ARBA00004236"/>
    </source>
</evidence>
<dbReference type="PANTHER" id="PTHR43711:SF1">
    <property type="entry name" value="HISTIDINE KINASE 1"/>
    <property type="match status" value="1"/>
</dbReference>
<evidence type="ECO:0000259" key="8">
    <source>
        <dbReference type="PROSITE" id="PS50109"/>
    </source>
</evidence>
<dbReference type="CDD" id="cd00130">
    <property type="entry name" value="PAS"/>
    <property type="match status" value="2"/>
</dbReference>
<organism evidence="10 11">
    <name type="scientific">Nocardioides caricicola</name>
    <dbReference type="NCBI Taxonomy" id="634770"/>
    <lineage>
        <taxon>Bacteria</taxon>
        <taxon>Bacillati</taxon>
        <taxon>Actinomycetota</taxon>
        <taxon>Actinomycetes</taxon>
        <taxon>Propionibacteriales</taxon>
        <taxon>Nocardioidaceae</taxon>
        <taxon>Nocardioides</taxon>
    </lineage>
</organism>
<sequence>MADLVTPGDALLRLFEETDDARALLDADGTVVLVNRSCEALLGWRRDELVGQSKAVIIPEHLRDEYARLRELLVASDSHDAIRLNLRASHRDGRELPVRLTARLIHLGDDRLVSLVLQPRAEGEGDTGFRELLDALLDGNVIVDGDGRIVMVNEQLETLFGYEEGELVDQPVEVLVPEAARGVHATLRNGFTGKARRHAMGMGNRVLGCRKDGSTFPVQVLLSSIGTEDGVLVSATVRDLSGMEELMSANDRLRGQFLATVSHELRTPLTTIMASSEMLVDSLAGVDEAARNQVEVFADRIMRAARRELTLIDDLLALTSIEASREQVSSGYADLAVVARGALTHLRDRASARGLTVELSGPDIPLLVPVHEGWLARAVGCLLDNAVKFTPSGGRVLVTLTAGDEARLEVWDSGPGIPPDEEHLVFDRLYRGQNAVADETQGAGLGLTIARSIVESAGGTLVAVPGAGGRFLLSLPFARPR</sequence>
<dbReference type="SUPFAM" id="SSF55874">
    <property type="entry name" value="ATPase domain of HSP90 chaperone/DNA topoisomerase II/histidine kinase"/>
    <property type="match status" value="1"/>
</dbReference>
<dbReference type="Gene3D" id="3.30.565.10">
    <property type="entry name" value="Histidine kinase-like ATPase, C-terminal domain"/>
    <property type="match status" value="1"/>
</dbReference>
<dbReference type="Gene3D" id="1.10.287.130">
    <property type="match status" value="1"/>
</dbReference>
<comment type="caution">
    <text evidence="10">The sequence shown here is derived from an EMBL/GenBank/DDBJ whole genome shotgun (WGS) entry which is preliminary data.</text>
</comment>
<evidence type="ECO:0000256" key="5">
    <source>
        <dbReference type="ARBA" id="ARBA00022679"/>
    </source>
</evidence>
<feature type="domain" description="Histidine kinase" evidence="8">
    <location>
        <begin position="260"/>
        <end position="479"/>
    </location>
</feature>
<dbReference type="PROSITE" id="PS50112">
    <property type="entry name" value="PAS"/>
    <property type="match status" value="2"/>
</dbReference>
<keyword evidence="5" id="KW-0808">Transferase</keyword>
<dbReference type="InterPro" id="IPR036890">
    <property type="entry name" value="HATPase_C_sf"/>
</dbReference>
<dbReference type="Pfam" id="PF00989">
    <property type="entry name" value="PAS"/>
    <property type="match status" value="1"/>
</dbReference>
<comment type="subcellular location">
    <subcellularLocation>
        <location evidence="2">Cell membrane</location>
    </subcellularLocation>
</comment>
<dbReference type="SUPFAM" id="SSF55785">
    <property type="entry name" value="PYP-like sensor domain (PAS domain)"/>
    <property type="match status" value="2"/>
</dbReference>
<feature type="domain" description="PAS" evidence="9">
    <location>
        <begin position="125"/>
        <end position="194"/>
    </location>
</feature>
<dbReference type="SUPFAM" id="SSF47384">
    <property type="entry name" value="Homodimeric domain of signal transducing histidine kinase"/>
    <property type="match status" value="1"/>
</dbReference>
<dbReference type="RefSeq" id="WP_345173682.1">
    <property type="nucleotide sequence ID" value="NZ_BAABFQ010000005.1"/>
</dbReference>
<keyword evidence="11" id="KW-1185">Reference proteome</keyword>
<dbReference type="SMART" id="SM00387">
    <property type="entry name" value="HATPase_c"/>
    <property type="match status" value="1"/>
</dbReference>
<dbReference type="InterPro" id="IPR004358">
    <property type="entry name" value="Sig_transdc_His_kin-like_C"/>
</dbReference>
<evidence type="ECO:0000256" key="7">
    <source>
        <dbReference type="ARBA" id="ARBA00023012"/>
    </source>
</evidence>
<dbReference type="InterPro" id="IPR050736">
    <property type="entry name" value="Sensor_HK_Regulatory"/>
</dbReference>
<dbReference type="PANTHER" id="PTHR43711">
    <property type="entry name" value="TWO-COMPONENT HISTIDINE KINASE"/>
    <property type="match status" value="1"/>
</dbReference>
<dbReference type="EMBL" id="JBHSMD010000006">
    <property type="protein sequence ID" value="MFC5495163.1"/>
    <property type="molecule type" value="Genomic_DNA"/>
</dbReference>
<gene>
    <name evidence="10" type="ORF">ACFPKY_18775</name>
</gene>
<dbReference type="SMART" id="SM00388">
    <property type="entry name" value="HisKA"/>
    <property type="match status" value="1"/>
</dbReference>
<dbReference type="NCBIfam" id="TIGR00229">
    <property type="entry name" value="sensory_box"/>
    <property type="match status" value="2"/>
</dbReference>
<evidence type="ECO:0000259" key="9">
    <source>
        <dbReference type="PROSITE" id="PS50112"/>
    </source>
</evidence>
<evidence type="ECO:0000256" key="1">
    <source>
        <dbReference type="ARBA" id="ARBA00000085"/>
    </source>
</evidence>
<dbReference type="Proteomes" id="UP001595956">
    <property type="component" value="Unassembled WGS sequence"/>
</dbReference>
<accession>A0ABW0N6K2</accession>
<comment type="catalytic activity">
    <reaction evidence="1">
        <text>ATP + protein L-histidine = ADP + protein N-phospho-L-histidine.</text>
        <dbReference type="EC" id="2.7.13.3"/>
    </reaction>
</comment>
<dbReference type="InterPro" id="IPR003661">
    <property type="entry name" value="HisK_dim/P_dom"/>
</dbReference>
<dbReference type="InterPro" id="IPR035965">
    <property type="entry name" value="PAS-like_dom_sf"/>
</dbReference>
<evidence type="ECO:0000256" key="6">
    <source>
        <dbReference type="ARBA" id="ARBA00022777"/>
    </source>
</evidence>
<dbReference type="Gene3D" id="3.30.450.20">
    <property type="entry name" value="PAS domain"/>
    <property type="match status" value="2"/>
</dbReference>